<evidence type="ECO:0000313" key="2">
    <source>
        <dbReference type="Proteomes" id="UP000177481"/>
    </source>
</evidence>
<organism evidence="1 2">
    <name type="scientific">Candidatus Berkelbacteria bacterium RIFCSPLOWO2_01_FULL_50_28</name>
    <dbReference type="NCBI Taxonomy" id="1797471"/>
    <lineage>
        <taxon>Bacteria</taxon>
        <taxon>Candidatus Berkelbacteria</taxon>
    </lineage>
</organism>
<comment type="caution">
    <text evidence="1">The sequence shown here is derived from an EMBL/GenBank/DDBJ whole genome shotgun (WGS) entry which is preliminary data.</text>
</comment>
<accession>A0A1F5EA30</accession>
<proteinExistence type="predicted"/>
<gene>
    <name evidence="1" type="ORF">A3A71_03690</name>
</gene>
<sequence length="136" mass="15461">MTETEVQKCVVAYLAAKGWSRNIKTKGLNEHGCDIVLRHSKYARYFFIECKGEPRESTKSKSSSREVSFIYSLGQIITRIQNPKAGYYYGLALPELIANLALRRVSSYVRKHLKLHIFSIANNGVVTEYKPGKTTK</sequence>
<dbReference type="EMBL" id="MEZX01000003">
    <property type="protein sequence ID" value="OGD64252.1"/>
    <property type="molecule type" value="Genomic_DNA"/>
</dbReference>
<dbReference type="AlphaFoldDB" id="A0A1F5EA30"/>
<name>A0A1F5EA30_9BACT</name>
<evidence type="ECO:0008006" key="3">
    <source>
        <dbReference type="Google" id="ProtNLM"/>
    </source>
</evidence>
<reference evidence="1 2" key="1">
    <citation type="journal article" date="2016" name="Nat. Commun.">
        <title>Thousands of microbial genomes shed light on interconnected biogeochemical processes in an aquifer system.</title>
        <authorList>
            <person name="Anantharaman K."/>
            <person name="Brown C.T."/>
            <person name="Hug L.A."/>
            <person name="Sharon I."/>
            <person name="Castelle C.J."/>
            <person name="Probst A.J."/>
            <person name="Thomas B.C."/>
            <person name="Singh A."/>
            <person name="Wilkins M.J."/>
            <person name="Karaoz U."/>
            <person name="Brodie E.L."/>
            <person name="Williams K.H."/>
            <person name="Hubbard S.S."/>
            <person name="Banfield J.F."/>
        </authorList>
    </citation>
    <scope>NUCLEOTIDE SEQUENCE [LARGE SCALE GENOMIC DNA]</scope>
</reference>
<dbReference type="STRING" id="1797471.A3A71_03690"/>
<dbReference type="Proteomes" id="UP000177481">
    <property type="component" value="Unassembled WGS sequence"/>
</dbReference>
<evidence type="ECO:0000313" key="1">
    <source>
        <dbReference type="EMBL" id="OGD64252.1"/>
    </source>
</evidence>
<protein>
    <recommendedName>
        <fullName evidence="3">Restriction endonuclease type IV Mrr domain-containing protein</fullName>
    </recommendedName>
</protein>